<feature type="transmembrane region" description="Helical" evidence="1">
    <location>
        <begin position="206"/>
        <end position="227"/>
    </location>
</feature>
<feature type="transmembrane region" description="Helical" evidence="1">
    <location>
        <begin position="239"/>
        <end position="255"/>
    </location>
</feature>
<sequence>MGANINLVELINVLLVIFLFLILNRRRDVVTLLFVSFVYGTLHFGFSVAALVSSDRVGVMAAMHLNGGGVLAGISALSLVGVVVVLLGKLAYKQFPLNREVDRILILSVLLVMVAIFTGYLFNVQDGDWLQLKNVISIEAMLAFSLIAFLSMSGEQVIDIDRGYMWGVVGLLVFGAVNCIAVYEVFTHSSWAGTMSSTGVMVYRASSILFNPNLFGYWASLVYLGCAYGLDEHKRHRKMMLSGMVLSSVAIYFSGSRSSGYLLLVALFAPMALLLLFGKRLIWLPLMVLPMTMLAIYVGAAWVAPHFLTSAVGWHEIALLGERFAVAPVQLMNYGLMKIGHVISELYQLIGGSPIDFSQVSPREIVESIEGRFVGEGRDAGWLVLYQDTGWFGLGTVILSVSGLLAWGVQVCAAKPYLSNVYALAALLFCMLSGFVMRFQIFPVWLFVSLVLVASLALWSRPETLASRIRG</sequence>
<feature type="transmembrane region" description="Helical" evidence="1">
    <location>
        <begin position="442"/>
        <end position="460"/>
    </location>
</feature>
<organism evidence="2 3">
    <name type="scientific">Rhodoferax aquaticus</name>
    <dbReference type="NCBI Taxonomy" id="2527691"/>
    <lineage>
        <taxon>Bacteria</taxon>
        <taxon>Pseudomonadati</taxon>
        <taxon>Pseudomonadota</taxon>
        <taxon>Betaproteobacteria</taxon>
        <taxon>Burkholderiales</taxon>
        <taxon>Comamonadaceae</taxon>
        <taxon>Rhodoferax</taxon>
    </lineage>
</organism>
<feature type="transmembrane region" description="Helical" evidence="1">
    <location>
        <begin position="261"/>
        <end position="277"/>
    </location>
</feature>
<proteinExistence type="predicted"/>
<feature type="transmembrane region" description="Helical" evidence="1">
    <location>
        <begin position="6"/>
        <end position="23"/>
    </location>
</feature>
<feature type="transmembrane region" description="Helical" evidence="1">
    <location>
        <begin position="104"/>
        <end position="122"/>
    </location>
</feature>
<accession>A0A515ERE0</accession>
<feature type="transmembrane region" description="Helical" evidence="1">
    <location>
        <begin position="164"/>
        <end position="186"/>
    </location>
</feature>
<feature type="transmembrane region" description="Helical" evidence="1">
    <location>
        <begin position="391"/>
        <end position="410"/>
    </location>
</feature>
<keyword evidence="1" id="KW-0472">Membrane</keyword>
<feature type="transmembrane region" description="Helical" evidence="1">
    <location>
        <begin position="417"/>
        <end position="436"/>
    </location>
</feature>
<keyword evidence="1" id="KW-1133">Transmembrane helix</keyword>
<keyword evidence="3" id="KW-1185">Reference proteome</keyword>
<evidence type="ECO:0000256" key="1">
    <source>
        <dbReference type="SAM" id="Phobius"/>
    </source>
</evidence>
<evidence type="ECO:0000313" key="3">
    <source>
        <dbReference type="Proteomes" id="UP000317365"/>
    </source>
</evidence>
<dbReference type="KEGG" id="rhg:EXZ61_14190"/>
<feature type="transmembrane region" description="Helical" evidence="1">
    <location>
        <begin position="134"/>
        <end position="152"/>
    </location>
</feature>
<dbReference type="AlphaFoldDB" id="A0A515ERE0"/>
<protein>
    <recommendedName>
        <fullName evidence="4">O-antigen ligase domain-containing protein</fullName>
    </recommendedName>
</protein>
<name>A0A515ERE0_9BURK</name>
<reference evidence="3" key="1">
    <citation type="submission" date="2019-02" db="EMBL/GenBank/DDBJ databases">
        <title>Complete genome sequence of Rhodoferax sp. Gr-4.</title>
        <authorList>
            <person name="Jin L."/>
        </authorList>
    </citation>
    <scope>NUCLEOTIDE SEQUENCE [LARGE SCALE GENOMIC DNA]</scope>
    <source>
        <strain evidence="3">Gr-4</strain>
    </source>
</reference>
<reference evidence="3" key="2">
    <citation type="journal article" date="2020" name="Int. J. Syst. Evol. Microbiol.">
        <title>Genomic insights into a novel species Rhodoferax aquaticus sp. nov., isolated from freshwater.</title>
        <authorList>
            <person name="Li T."/>
            <person name="Zhuo Y."/>
            <person name="Jin C.Z."/>
            <person name="Wu X."/>
            <person name="Ko S.R."/>
            <person name="Jin F.J."/>
            <person name="Ahn C.Y."/>
            <person name="Oh H.M."/>
            <person name="Lee H.G."/>
            <person name="Jin L."/>
        </authorList>
    </citation>
    <scope>NUCLEOTIDE SEQUENCE [LARGE SCALE GENOMIC DNA]</scope>
    <source>
        <strain evidence="3">Gr-4</strain>
    </source>
</reference>
<feature type="transmembrane region" description="Helical" evidence="1">
    <location>
        <begin position="72"/>
        <end position="92"/>
    </location>
</feature>
<dbReference type="Proteomes" id="UP000317365">
    <property type="component" value="Chromosome"/>
</dbReference>
<keyword evidence="1" id="KW-0812">Transmembrane</keyword>
<feature type="transmembrane region" description="Helical" evidence="1">
    <location>
        <begin position="284"/>
        <end position="304"/>
    </location>
</feature>
<gene>
    <name evidence="2" type="ORF">EXZ61_14190</name>
</gene>
<evidence type="ECO:0000313" key="2">
    <source>
        <dbReference type="EMBL" id="QDL55225.1"/>
    </source>
</evidence>
<feature type="transmembrane region" description="Helical" evidence="1">
    <location>
        <begin position="30"/>
        <end position="52"/>
    </location>
</feature>
<evidence type="ECO:0008006" key="4">
    <source>
        <dbReference type="Google" id="ProtNLM"/>
    </source>
</evidence>
<dbReference type="EMBL" id="CP036282">
    <property type="protein sequence ID" value="QDL55225.1"/>
    <property type="molecule type" value="Genomic_DNA"/>
</dbReference>
<dbReference type="RefSeq" id="WP_142812385.1">
    <property type="nucleotide sequence ID" value="NZ_CP036282.1"/>
</dbReference>